<proteinExistence type="inferred from homology"/>
<evidence type="ECO:0000313" key="11">
    <source>
        <dbReference type="Proteomes" id="UP000065807"/>
    </source>
</evidence>
<dbReference type="Pfam" id="PF02913">
    <property type="entry name" value="FAD-oxidase_C"/>
    <property type="match status" value="1"/>
</dbReference>
<gene>
    <name evidence="10" type="ORF">LIP_0566</name>
</gene>
<organism evidence="10 11">
    <name type="scientific">Limnochorda pilosa</name>
    <dbReference type="NCBI Taxonomy" id="1555112"/>
    <lineage>
        <taxon>Bacteria</taxon>
        <taxon>Bacillati</taxon>
        <taxon>Bacillota</taxon>
        <taxon>Limnochordia</taxon>
        <taxon>Limnochordales</taxon>
        <taxon>Limnochordaceae</taxon>
        <taxon>Limnochorda</taxon>
    </lineage>
</organism>
<feature type="binding site" evidence="6">
    <location>
        <position position="387"/>
    </location>
    <ligand>
        <name>substrate</name>
    </ligand>
</feature>
<dbReference type="InterPro" id="IPR016169">
    <property type="entry name" value="FAD-bd_PCMH_sub2"/>
</dbReference>
<dbReference type="GO" id="GO:0071949">
    <property type="term" value="F:FAD binding"/>
    <property type="evidence" value="ECO:0007669"/>
    <property type="project" value="InterPro"/>
</dbReference>
<feature type="active site" description="Proton donor/acceptor" evidence="5">
    <location>
        <position position="448"/>
    </location>
</feature>
<dbReference type="PATRIC" id="fig|1555112.3.peg.591"/>
<evidence type="ECO:0000256" key="3">
    <source>
        <dbReference type="ARBA" id="ARBA00022827"/>
    </source>
</evidence>
<dbReference type="Pfam" id="PF01565">
    <property type="entry name" value="FAD_binding_4"/>
    <property type="match status" value="1"/>
</dbReference>
<dbReference type="Gene3D" id="1.10.45.10">
    <property type="entry name" value="Vanillyl-alcohol Oxidase, Chain A, domain 4"/>
    <property type="match status" value="1"/>
</dbReference>
<protein>
    <submittedName>
        <fullName evidence="10">FAD-linked oxidase</fullName>
    </submittedName>
</protein>
<evidence type="ECO:0000259" key="9">
    <source>
        <dbReference type="PROSITE" id="PS51387"/>
    </source>
</evidence>
<dbReference type="OrthoDB" id="9767256at2"/>
<evidence type="ECO:0000256" key="6">
    <source>
        <dbReference type="PIRSR" id="PIRSR625650-2"/>
    </source>
</evidence>
<evidence type="ECO:0000256" key="8">
    <source>
        <dbReference type="PIRSR" id="PIRSR625650-4"/>
    </source>
</evidence>
<dbReference type="Proteomes" id="UP000065807">
    <property type="component" value="Chromosome"/>
</dbReference>
<dbReference type="GO" id="GO:0008610">
    <property type="term" value="P:lipid biosynthetic process"/>
    <property type="evidence" value="ECO:0007669"/>
    <property type="project" value="InterPro"/>
</dbReference>
<dbReference type="Gene3D" id="3.30.70.3450">
    <property type="match status" value="1"/>
</dbReference>
<dbReference type="PROSITE" id="PS51387">
    <property type="entry name" value="FAD_PCMH"/>
    <property type="match status" value="1"/>
</dbReference>
<dbReference type="InterPro" id="IPR006094">
    <property type="entry name" value="Oxid_FAD_bind_N"/>
</dbReference>
<evidence type="ECO:0000256" key="7">
    <source>
        <dbReference type="PIRSR" id="PIRSR625650-3"/>
    </source>
</evidence>
<name>A0A0K2SH31_LIMPI</name>
<dbReference type="EMBL" id="AP014924">
    <property type="protein sequence ID" value="BAS26423.1"/>
    <property type="molecule type" value="Genomic_DNA"/>
</dbReference>
<dbReference type="AlphaFoldDB" id="A0A0K2SH31"/>
<evidence type="ECO:0000256" key="1">
    <source>
        <dbReference type="ARBA" id="ARBA00008000"/>
    </source>
</evidence>
<dbReference type="PANTHER" id="PTHR46568">
    <property type="entry name" value="ALKYLDIHYDROXYACETONEPHOSPHATE SYNTHASE, PEROXISOMAL"/>
    <property type="match status" value="1"/>
</dbReference>
<evidence type="ECO:0000256" key="4">
    <source>
        <dbReference type="ARBA" id="ARBA00023002"/>
    </source>
</evidence>
<accession>A0A0K2SH31</accession>
<dbReference type="InterPro" id="IPR036318">
    <property type="entry name" value="FAD-bd_PCMH-like_sf"/>
</dbReference>
<dbReference type="SUPFAM" id="SSF56176">
    <property type="entry name" value="FAD-binding/transporter-associated domain-like"/>
    <property type="match status" value="1"/>
</dbReference>
<feature type="binding site" evidence="7">
    <location>
        <begin position="116"/>
        <end position="122"/>
    </location>
    <ligand>
        <name>FAD</name>
        <dbReference type="ChEBI" id="CHEBI:57692"/>
    </ligand>
</feature>
<dbReference type="KEGG" id="lpil:LIP_0566"/>
<dbReference type="InterPro" id="IPR025650">
    <property type="entry name" value="Alkyl-DHAP_Synthase"/>
</dbReference>
<comment type="similarity">
    <text evidence="1">Belongs to the FAD-binding oxidoreductase/transferase type 4 family.</text>
</comment>
<feature type="site" description="Important for enzyme activity" evidence="8">
    <location>
        <position position="299"/>
    </location>
</feature>
<dbReference type="RefSeq" id="WP_068133976.1">
    <property type="nucleotide sequence ID" value="NZ_AP014924.1"/>
</dbReference>
<dbReference type="Gene3D" id="3.30.465.10">
    <property type="match status" value="1"/>
</dbReference>
<dbReference type="InterPro" id="IPR016164">
    <property type="entry name" value="FAD-linked_Oxase-like_C"/>
</dbReference>
<dbReference type="PANTHER" id="PTHR46568:SF1">
    <property type="entry name" value="ALKYLDIHYDROXYACETONEPHOSPHATE SYNTHASE, PEROXISOMAL"/>
    <property type="match status" value="1"/>
</dbReference>
<keyword evidence="11" id="KW-1185">Reference proteome</keyword>
<reference evidence="11" key="2">
    <citation type="journal article" date="2016" name="Int. J. Syst. Evol. Microbiol.">
        <title>Complete genome sequence and cell structure of Limnochorda pilosa, a Gram-negative spore-former within the phylum Firmicutes.</title>
        <authorList>
            <person name="Watanabe M."/>
            <person name="Kojima H."/>
            <person name="Fukui M."/>
        </authorList>
    </citation>
    <scope>NUCLEOTIDE SEQUENCE [LARGE SCALE GENOMIC DNA]</scope>
    <source>
        <strain evidence="11">HC45</strain>
    </source>
</reference>
<dbReference type="InterPro" id="IPR016171">
    <property type="entry name" value="Vanillyl_alc_oxidase_C-sub2"/>
</dbReference>
<keyword evidence="4" id="KW-0560">Oxidoreductase</keyword>
<feature type="domain" description="FAD-binding PCMH-type" evidence="9">
    <location>
        <begin position="84"/>
        <end position="264"/>
    </location>
</feature>
<sequence length="531" mass="57677">MRRWNGWGDEAETYPLSEEARRYLEERVGPGEPPADASLEEVTRGIPASRLPDHPLVTADPETRLRRARGQSLPDWIALRSGRVGTVPDGVAFPENDGHVVELLRFAREAGAAVIPYGGGTSVVGHLTPDPEGPPVLSVDLGRLWQLHRLDEESLLASFGAGVRGPDLEAQLRSRGYTLGHYPQSFEYSSLGGWVVTRSKGQQSLGYGRIEDLFAGGRLQAPAGTLHLPPFPASAAGPDLRELVLGSEGRLGLLTEAVVRVRPVPESEAFHGFFFPDFTSGLAAARELAQERLALTMVRLSTPRETETTLRLAGHQELIRLLERLLGLRGLGEGKCMLLVGAAGRPGQVRAAISEARAVVGRHGGVHVGRTFGREWEKNRFRTPYLRNALWETGYAVDTLETAAPWRAVPDLVAAVEVALQSALQPENERVHVFTHLSHVYPDGSNVYVTYVFRLAADPEQNVERWHRLKGAASRAIGARGGTISHQHGVGTDHRPYLEGEKGRLGLEALRSAAGALDPGGMMNPGKLVEP</sequence>
<dbReference type="InterPro" id="IPR016166">
    <property type="entry name" value="FAD-bd_PCMH"/>
</dbReference>
<dbReference type="SUPFAM" id="SSF55103">
    <property type="entry name" value="FAD-linked oxidases, C-terminal domain"/>
    <property type="match status" value="1"/>
</dbReference>
<comment type="cofactor">
    <cofactor evidence="7">
        <name>FAD</name>
        <dbReference type="ChEBI" id="CHEBI:57692"/>
    </cofactor>
</comment>
<reference evidence="11" key="1">
    <citation type="submission" date="2015-07" db="EMBL/GenBank/DDBJ databases">
        <title>Complete genome sequence and phylogenetic analysis of Limnochorda pilosa.</title>
        <authorList>
            <person name="Watanabe M."/>
            <person name="Kojima H."/>
            <person name="Fukui M."/>
        </authorList>
    </citation>
    <scope>NUCLEOTIDE SEQUENCE [LARGE SCALE GENOMIC DNA]</scope>
    <source>
        <strain evidence="11">HC45</strain>
    </source>
</reference>
<dbReference type="GO" id="GO:0016491">
    <property type="term" value="F:oxidoreductase activity"/>
    <property type="evidence" value="ECO:0007669"/>
    <property type="project" value="UniProtKB-KW"/>
</dbReference>
<keyword evidence="2" id="KW-0285">Flavoprotein</keyword>
<dbReference type="STRING" id="1555112.LIP_0566"/>
<keyword evidence="3 7" id="KW-0274">FAD</keyword>
<dbReference type="Gene3D" id="3.30.300.330">
    <property type="match status" value="1"/>
</dbReference>
<evidence type="ECO:0000313" key="10">
    <source>
        <dbReference type="EMBL" id="BAS26423.1"/>
    </source>
</evidence>
<dbReference type="InterPro" id="IPR004113">
    <property type="entry name" value="FAD-bd_oxidored_4_C"/>
</dbReference>
<evidence type="ECO:0000256" key="5">
    <source>
        <dbReference type="PIRSR" id="PIRSR625650-1"/>
    </source>
</evidence>
<dbReference type="GO" id="GO:0008609">
    <property type="term" value="F:alkylglycerone-phosphate synthase activity"/>
    <property type="evidence" value="ECO:0007669"/>
    <property type="project" value="InterPro"/>
</dbReference>
<evidence type="ECO:0000256" key="2">
    <source>
        <dbReference type="ARBA" id="ARBA00022630"/>
    </source>
</evidence>